<dbReference type="EMBL" id="CM042029">
    <property type="protein sequence ID" value="KAI3795437.1"/>
    <property type="molecule type" value="Genomic_DNA"/>
</dbReference>
<dbReference type="Proteomes" id="UP001056120">
    <property type="component" value="Linkage Group LG12"/>
</dbReference>
<sequence length="1593" mass="176070">MAAETTTLINETYQNTTSTDKESEKELNEFISESNTREEEKSSVSVLKSEDMEASVTAAVWGKEAEEVACCRNTESASALSGGVENSVVIESVNVVEDSKDADDCIVKEIDVPGDDVAAAECGGIENSVVVESVNVVEYSKDADDGALKEIDVPSDDVAAVECDGSEVPCTVDVEGQRNGDLEEEIDGEDTGVGEISVGQKDENEGDENETVKEEEGGQISKDEIKNELTDEFKSDYGVNVQQEEVESVQEMVGSDVRNDGGDEVENIDNDQGDDAITEEQVVAEVAKEEEMVAVKEEVFLANEETVDDVSENDEKDTMVEDEEKSLDTEMETEKSVDTEMETEKSLDTEMENEEEANLADEEKVQETEIETEASTKGGGGKRKRGGKSSKATPKASATPRKTIEEDVCFICYDGGDLVLCDRRNCTKAYHPSCVNRDEAFFQSKGQWICGWHLCTVCEKKADYMCYTCTHSLCKACTKTSVILCIREKEKKGLCVPCMNMVMLIEKQDNQVDVNFDDKNSWEHLFKDYWTETKAKHNLSLAELEQAKSPWKGSGKQESLIAQPDIKDDNGSDSDNPPENLKTRKSKRNTKKQKSKKEDDSSTGAAASSVAPGPENADWVSKDLLEFVTHMRNGDSSVISQFEVQDLLLEYIKRNKLRDPNHKSQIICDARLENLFGKPRVAHIEMLKLLESHFLVNEDSQIDDFQGIVVDTEISPADDKDKKRKGRKKSDRRGPQSNREDYAAIDIHNISLIYLRRKLVEDLLDDMERFHGIIVGTFVRIRISGAHQKQDIYRLVQVTGTSEAAWYTLSKRTTCTMLEILNLDKTETISIDSISNQDFMEGDVLDKAMELQVVRVNDWFETEIVRLNHLRDRAKCVEKLSVLKTPEERARRLEEFPLVHDDPTMDPEFGSEDDTDSNDKKQELYKRSDSFRFNRRDYTSKDSWSGTPRGSSGKSHEFTESWSGTPRGSSGRNNEFTESRSGTPRSSLTKNLEFTESWSGTPQSSSSKNYEFTKKLSNKNVSIKAEDAATSNLKVHRENFRDPFVQQPIILEKPSVPSPSIAAESAPKINESEKMWHYKDPSEKIQGPFSMVQLRKWSKNGYFPVGLKIWRKSDKEDDGILLTDALEGKLTVVDLRAASQDGQSLTRDNLARDSRHEPAKFPSPTPNKGTIGWPAGQTGPLTGPSLPSPNNTHLIACGNKDGNLSGSIGVSTNTVSVAVAVAVEPQNVDQCVQNLVQSSELGQPVAPTCSNMQPQMVQSVSGQNPQGWPQNMQPNPSMNMTGLQPLVYNQWTGVPNMVQNPVGNFMSAPQEPWAQQFPFPVNQPNMQQLPQQLQPNVNWGAMPANPNMGWVGPNTGTPMNWAPMVQGPQVTGPVDPNWVMQAGSMQAGWVPQPVQGVVPNQSWVANPVQGPVVAGNGNPSWVGLVPPGAGWVAPNGSQVPPNMNAGWVSGPGNEGAPVPNKGWAPPTGNQGAPPGPPPGNTNQNWGSRNRGGSWVGNENRGRNFSGQRKNRGGYGYGGSRRSFNNRQESFHRDGGRTDKDDEWTHKDSGSFHEDDRRSFNSKQESFHRDGGPTDEDDGSIHKDSGSFHGDGDQ</sequence>
<proteinExistence type="predicted"/>
<organism evidence="1 2">
    <name type="scientific">Smallanthus sonchifolius</name>
    <dbReference type="NCBI Taxonomy" id="185202"/>
    <lineage>
        <taxon>Eukaryota</taxon>
        <taxon>Viridiplantae</taxon>
        <taxon>Streptophyta</taxon>
        <taxon>Embryophyta</taxon>
        <taxon>Tracheophyta</taxon>
        <taxon>Spermatophyta</taxon>
        <taxon>Magnoliopsida</taxon>
        <taxon>eudicotyledons</taxon>
        <taxon>Gunneridae</taxon>
        <taxon>Pentapetalae</taxon>
        <taxon>asterids</taxon>
        <taxon>campanulids</taxon>
        <taxon>Asterales</taxon>
        <taxon>Asteraceae</taxon>
        <taxon>Asteroideae</taxon>
        <taxon>Heliantheae alliance</taxon>
        <taxon>Millerieae</taxon>
        <taxon>Smallanthus</taxon>
    </lineage>
</organism>
<name>A0ACB9HII8_9ASTR</name>
<keyword evidence="2" id="KW-1185">Reference proteome</keyword>
<comment type="caution">
    <text evidence="1">The sequence shown here is derived from an EMBL/GenBank/DDBJ whole genome shotgun (WGS) entry which is preliminary data.</text>
</comment>
<protein>
    <submittedName>
        <fullName evidence="1">Uncharacterized protein</fullName>
    </submittedName>
</protein>
<reference evidence="2" key="1">
    <citation type="journal article" date="2022" name="Mol. Ecol. Resour.">
        <title>The genomes of chicory, endive, great burdock and yacon provide insights into Asteraceae palaeo-polyploidization history and plant inulin production.</title>
        <authorList>
            <person name="Fan W."/>
            <person name="Wang S."/>
            <person name="Wang H."/>
            <person name="Wang A."/>
            <person name="Jiang F."/>
            <person name="Liu H."/>
            <person name="Zhao H."/>
            <person name="Xu D."/>
            <person name="Zhang Y."/>
        </authorList>
    </citation>
    <scope>NUCLEOTIDE SEQUENCE [LARGE SCALE GENOMIC DNA]</scope>
    <source>
        <strain evidence="2">cv. Yunnan</strain>
    </source>
</reference>
<gene>
    <name evidence="1" type="ORF">L1987_38091</name>
</gene>
<evidence type="ECO:0000313" key="2">
    <source>
        <dbReference type="Proteomes" id="UP001056120"/>
    </source>
</evidence>
<accession>A0ACB9HII8</accession>
<evidence type="ECO:0000313" key="1">
    <source>
        <dbReference type="EMBL" id="KAI3795437.1"/>
    </source>
</evidence>
<reference evidence="1 2" key="2">
    <citation type="journal article" date="2022" name="Mol. Ecol. Resour.">
        <title>The genomes of chicory, endive, great burdock and yacon provide insights into Asteraceae paleo-polyploidization history and plant inulin production.</title>
        <authorList>
            <person name="Fan W."/>
            <person name="Wang S."/>
            <person name="Wang H."/>
            <person name="Wang A."/>
            <person name="Jiang F."/>
            <person name="Liu H."/>
            <person name="Zhao H."/>
            <person name="Xu D."/>
            <person name="Zhang Y."/>
        </authorList>
    </citation>
    <scope>NUCLEOTIDE SEQUENCE [LARGE SCALE GENOMIC DNA]</scope>
    <source>
        <strain evidence="2">cv. Yunnan</strain>
        <tissue evidence="1">Leaves</tissue>
    </source>
</reference>